<dbReference type="InterPro" id="IPR005249">
    <property type="entry name" value="YqeK"/>
</dbReference>
<keyword evidence="3" id="KW-0547">Nucleotide-binding</keyword>
<dbReference type="NCBIfam" id="TIGR00488">
    <property type="entry name" value="bis(5'-nucleosyl)-tetraphosphatase (symmetrical) YqeK"/>
    <property type="match status" value="1"/>
</dbReference>
<evidence type="ECO:0000256" key="5">
    <source>
        <dbReference type="ARBA" id="ARBA00023004"/>
    </source>
</evidence>
<dbReference type="GO" id="GO:0008803">
    <property type="term" value="F:bis(5'-nucleosyl)-tetraphosphatase (symmetrical) activity"/>
    <property type="evidence" value="ECO:0007669"/>
    <property type="project" value="UniProtKB-EC"/>
</dbReference>
<sequence>MDTETLERVRKYALVAESPGRYEHSLRVADTARELCETYNFDGDKGYFAGLAHDICKDMSPHMILSMVANDGKPITSIEKEKPALLHGRAAAALLKKDFGVTDNEILEAVSVHTFGAPDMGNLAKILYVADKIEPGRPQVTEEYLDRLSNLSLDELVIFVLKENIEYLETRGKKISPATRKLLSALEG</sequence>
<dbReference type="InterPro" id="IPR051094">
    <property type="entry name" value="Diverse_Catalytic_Enzymes"/>
</dbReference>
<dbReference type="CDD" id="cd00077">
    <property type="entry name" value="HDc"/>
    <property type="match status" value="1"/>
</dbReference>
<keyword evidence="2" id="KW-0479">Metal-binding</keyword>
<evidence type="ECO:0000256" key="6">
    <source>
        <dbReference type="ARBA" id="ARBA00049417"/>
    </source>
</evidence>
<proteinExistence type="predicted"/>
<organism evidence="8 9">
    <name type="scientific">Candidatus Treponema excrementipullorum</name>
    <dbReference type="NCBI Taxonomy" id="2838768"/>
    <lineage>
        <taxon>Bacteria</taxon>
        <taxon>Pseudomonadati</taxon>
        <taxon>Spirochaetota</taxon>
        <taxon>Spirochaetia</taxon>
        <taxon>Spirochaetales</taxon>
        <taxon>Treponemataceae</taxon>
        <taxon>Treponema</taxon>
    </lineage>
</organism>
<accession>A0A9E2L223</accession>
<dbReference type="InterPro" id="IPR003607">
    <property type="entry name" value="HD/PDEase_dom"/>
</dbReference>
<dbReference type="PROSITE" id="PS51831">
    <property type="entry name" value="HD"/>
    <property type="match status" value="1"/>
</dbReference>
<gene>
    <name evidence="8" type="primary">yqeK</name>
    <name evidence="8" type="ORF">IAA16_07090</name>
</gene>
<dbReference type="InterPro" id="IPR006674">
    <property type="entry name" value="HD_domain"/>
</dbReference>
<dbReference type="Proteomes" id="UP000823914">
    <property type="component" value="Unassembled WGS sequence"/>
</dbReference>
<reference evidence="8" key="1">
    <citation type="journal article" date="2021" name="PeerJ">
        <title>Extensive microbial diversity within the chicken gut microbiome revealed by metagenomics and culture.</title>
        <authorList>
            <person name="Gilroy R."/>
            <person name="Ravi A."/>
            <person name="Getino M."/>
            <person name="Pursley I."/>
            <person name="Horton D.L."/>
            <person name="Alikhan N.F."/>
            <person name="Baker D."/>
            <person name="Gharbi K."/>
            <person name="Hall N."/>
            <person name="Watson M."/>
            <person name="Adriaenssens E.M."/>
            <person name="Foster-Nyarko E."/>
            <person name="Jarju S."/>
            <person name="Secka A."/>
            <person name="Antonio M."/>
            <person name="Oren A."/>
            <person name="Chaudhuri R.R."/>
            <person name="La Ragione R."/>
            <person name="Hildebrand F."/>
            <person name="Pallen M.J."/>
        </authorList>
    </citation>
    <scope>NUCLEOTIDE SEQUENCE</scope>
    <source>
        <strain evidence="8">Gambia15-2214</strain>
    </source>
</reference>
<dbReference type="GO" id="GO:0046872">
    <property type="term" value="F:metal ion binding"/>
    <property type="evidence" value="ECO:0007669"/>
    <property type="project" value="UniProtKB-KW"/>
</dbReference>
<dbReference type="PANTHER" id="PTHR35795">
    <property type="entry name" value="SLR1885 PROTEIN"/>
    <property type="match status" value="1"/>
</dbReference>
<dbReference type="GO" id="GO:0000166">
    <property type="term" value="F:nucleotide binding"/>
    <property type="evidence" value="ECO:0007669"/>
    <property type="project" value="UniProtKB-KW"/>
</dbReference>
<dbReference type="SUPFAM" id="SSF109604">
    <property type="entry name" value="HD-domain/PDEase-like"/>
    <property type="match status" value="1"/>
</dbReference>
<comment type="catalytic activity">
    <reaction evidence="6">
        <text>P(1),P(4)-bis(5'-adenosyl) tetraphosphate + H2O = 2 ADP + 2 H(+)</text>
        <dbReference type="Rhea" id="RHEA:24252"/>
        <dbReference type="ChEBI" id="CHEBI:15377"/>
        <dbReference type="ChEBI" id="CHEBI:15378"/>
        <dbReference type="ChEBI" id="CHEBI:58141"/>
        <dbReference type="ChEBI" id="CHEBI:456216"/>
        <dbReference type="EC" id="3.6.1.41"/>
    </reaction>
</comment>
<dbReference type="SMART" id="SM00471">
    <property type="entry name" value="HDc"/>
    <property type="match status" value="1"/>
</dbReference>
<reference evidence="8" key="2">
    <citation type="submission" date="2021-04" db="EMBL/GenBank/DDBJ databases">
        <authorList>
            <person name="Gilroy R."/>
        </authorList>
    </citation>
    <scope>NUCLEOTIDE SEQUENCE</scope>
    <source>
        <strain evidence="8">Gambia15-2214</strain>
    </source>
</reference>
<evidence type="ECO:0000256" key="2">
    <source>
        <dbReference type="ARBA" id="ARBA00022723"/>
    </source>
</evidence>
<evidence type="ECO:0000256" key="3">
    <source>
        <dbReference type="ARBA" id="ARBA00022741"/>
    </source>
</evidence>
<feature type="domain" description="HD" evidence="7">
    <location>
        <begin position="21"/>
        <end position="136"/>
    </location>
</feature>
<evidence type="ECO:0000259" key="7">
    <source>
        <dbReference type="PROSITE" id="PS51831"/>
    </source>
</evidence>
<evidence type="ECO:0000256" key="4">
    <source>
        <dbReference type="ARBA" id="ARBA00022801"/>
    </source>
</evidence>
<dbReference type="Pfam" id="PF01966">
    <property type="entry name" value="HD"/>
    <property type="match status" value="1"/>
</dbReference>
<dbReference type="AlphaFoldDB" id="A0A9E2L223"/>
<dbReference type="EC" id="3.6.1.41" evidence="1"/>
<keyword evidence="5" id="KW-0408">Iron</keyword>
<evidence type="ECO:0000313" key="8">
    <source>
        <dbReference type="EMBL" id="MBU3850315.1"/>
    </source>
</evidence>
<comment type="caution">
    <text evidence="8">The sequence shown here is derived from an EMBL/GenBank/DDBJ whole genome shotgun (WGS) entry which is preliminary data.</text>
</comment>
<protein>
    <recommendedName>
        <fullName evidence="1">bis(5'-nucleosyl)-tetraphosphatase (symmetrical)</fullName>
        <ecNumber evidence="1">3.6.1.41</ecNumber>
    </recommendedName>
</protein>
<dbReference type="PANTHER" id="PTHR35795:SF1">
    <property type="entry name" value="BIS(5'-NUCLEOSYL)-TETRAPHOSPHATASE, SYMMETRICAL"/>
    <property type="match status" value="1"/>
</dbReference>
<name>A0A9E2L223_9SPIR</name>
<dbReference type="EMBL" id="JAHLFV010000166">
    <property type="protein sequence ID" value="MBU3850315.1"/>
    <property type="molecule type" value="Genomic_DNA"/>
</dbReference>
<keyword evidence="4 8" id="KW-0378">Hydrolase</keyword>
<evidence type="ECO:0000256" key="1">
    <source>
        <dbReference type="ARBA" id="ARBA00012506"/>
    </source>
</evidence>
<evidence type="ECO:0000313" key="9">
    <source>
        <dbReference type="Proteomes" id="UP000823914"/>
    </source>
</evidence>
<dbReference type="Gene3D" id="1.10.3210.10">
    <property type="entry name" value="Hypothetical protein af1432"/>
    <property type="match status" value="1"/>
</dbReference>